<evidence type="ECO:0000256" key="1">
    <source>
        <dbReference type="SAM" id="SignalP"/>
    </source>
</evidence>
<dbReference type="HOGENOM" id="CLU_057100_1_1_10"/>
<feature type="signal peptide" evidence="1">
    <location>
        <begin position="1"/>
        <end position="20"/>
    </location>
</feature>
<dbReference type="EMBL" id="AMEQ01000018">
    <property type="protein sequence ID" value="EKY02138.1"/>
    <property type="molecule type" value="Genomic_DNA"/>
</dbReference>
<evidence type="ECO:0000313" key="2">
    <source>
        <dbReference type="EMBL" id="EKY02138.1"/>
    </source>
</evidence>
<reference evidence="2 3" key="1">
    <citation type="submission" date="2012-05" db="EMBL/GenBank/DDBJ databases">
        <authorList>
            <person name="Weinstock G."/>
            <person name="Sodergren E."/>
            <person name="Lobos E.A."/>
            <person name="Fulton L."/>
            <person name="Fulton R."/>
            <person name="Courtney L."/>
            <person name="Fronick C."/>
            <person name="O'Laughlin M."/>
            <person name="Godfrey J."/>
            <person name="Wilson R.M."/>
            <person name="Miner T."/>
            <person name="Farmer C."/>
            <person name="Delehaunty K."/>
            <person name="Cordes M."/>
            <person name="Minx P."/>
            <person name="Tomlinson C."/>
            <person name="Chen J."/>
            <person name="Wollam A."/>
            <person name="Pepin K.H."/>
            <person name="Bhonagiri V."/>
            <person name="Zhang X."/>
            <person name="Suruliraj S."/>
            <person name="Warren W."/>
            <person name="Mitreva M."/>
            <person name="Mardis E.R."/>
            <person name="Wilson R.K."/>
        </authorList>
    </citation>
    <scope>NUCLEOTIDE SEQUENCE [LARGE SCALE GENOMIC DNA]</scope>
    <source>
        <strain evidence="2 3">F0037</strain>
    </source>
</reference>
<sequence length="302" mass="32839">MKKTLFSLALVASMATSAFAQEADSVAAPQSNWKVSGITGANTAQTALVNWSAGGENSVAWNVYLNATANYKKDKWSWDNALVTDFGMTYTTSNEWLKNVDKLNLSSKVGHLISRHWSISALGDLLTQFSRGYDASTNPNVSGNRDKYISNLFAPGYLTAALGADYKPNDNLSLLLSPVTGKMTFVLDKKLSDAGAFGVKPGKKLLAELGASVVANYKQKLASNIDFSTKLTLFTAYNSDFGNIDVNWDMMIAFKINKFLTTTLTTNLIYDDNVKSVDKAGNPRGPKVQFREVLGLGLAYSF</sequence>
<accession>L1NFJ0</accession>
<dbReference type="eggNOG" id="COG3137">
    <property type="taxonomic scope" value="Bacteria"/>
</dbReference>
<keyword evidence="1" id="KW-0732">Signal</keyword>
<proteinExistence type="predicted"/>
<organism evidence="2 3">
    <name type="scientific">Porphyromonas catoniae F0037</name>
    <dbReference type="NCBI Taxonomy" id="1127696"/>
    <lineage>
        <taxon>Bacteria</taxon>
        <taxon>Pseudomonadati</taxon>
        <taxon>Bacteroidota</taxon>
        <taxon>Bacteroidia</taxon>
        <taxon>Bacteroidales</taxon>
        <taxon>Porphyromonadaceae</taxon>
        <taxon>Porphyromonas</taxon>
    </lineage>
</organism>
<dbReference type="AlphaFoldDB" id="L1NFJ0"/>
<feature type="chain" id="PRO_5003955114" description="DUF3078 domain-containing protein" evidence="1">
    <location>
        <begin position="21"/>
        <end position="302"/>
    </location>
</feature>
<evidence type="ECO:0000313" key="3">
    <source>
        <dbReference type="Proteomes" id="UP000010408"/>
    </source>
</evidence>
<dbReference type="Proteomes" id="UP000010408">
    <property type="component" value="Unassembled WGS sequence"/>
</dbReference>
<dbReference type="RefSeq" id="WP_005468711.1">
    <property type="nucleotide sequence ID" value="NZ_KB291043.1"/>
</dbReference>
<comment type="caution">
    <text evidence="2">The sequence shown here is derived from an EMBL/GenBank/DDBJ whole genome shotgun (WGS) entry which is preliminary data.</text>
</comment>
<evidence type="ECO:0008006" key="4">
    <source>
        <dbReference type="Google" id="ProtNLM"/>
    </source>
</evidence>
<name>L1NFJ0_9PORP</name>
<dbReference type="InterPro" id="IPR021428">
    <property type="entry name" value="DUF3078"/>
</dbReference>
<gene>
    <name evidence="2" type="ORF">HMPREF9134_00526</name>
</gene>
<dbReference type="STRING" id="1127696.HMPREF9134_00526"/>
<dbReference type="PATRIC" id="fig|1127696.3.peg.462"/>
<dbReference type="Pfam" id="PF11276">
    <property type="entry name" value="DUF3078"/>
    <property type="match status" value="1"/>
</dbReference>
<protein>
    <recommendedName>
        <fullName evidence="4">DUF3078 domain-containing protein</fullName>
    </recommendedName>
</protein>